<feature type="domain" description="Pesticin C-terminal" evidence="3">
    <location>
        <begin position="2"/>
        <end position="150"/>
    </location>
</feature>
<protein>
    <recommendedName>
        <fullName evidence="3">Pesticin C-terminal domain-containing protein</fullName>
    </recommendedName>
</protein>
<dbReference type="STRING" id="1216006.VA7868_03671"/>
<proteinExistence type="predicted"/>
<evidence type="ECO:0000313" key="4">
    <source>
        <dbReference type="EMBL" id="SHI41821.1"/>
    </source>
</evidence>
<dbReference type="RefSeq" id="WP_073605294.1">
    <property type="nucleotide sequence ID" value="NZ_FQXZ01000040.1"/>
</dbReference>
<dbReference type="GO" id="GO:0042742">
    <property type="term" value="P:defense response to bacterium"/>
    <property type="evidence" value="ECO:0007669"/>
    <property type="project" value="UniProtKB-KW"/>
</dbReference>
<organism evidence="4 5">
    <name type="scientific">Vibrio aerogenes CECT 7868</name>
    <dbReference type="NCBI Taxonomy" id="1216006"/>
    <lineage>
        <taxon>Bacteria</taxon>
        <taxon>Pseudomonadati</taxon>
        <taxon>Pseudomonadota</taxon>
        <taxon>Gammaproteobacteria</taxon>
        <taxon>Vibrionales</taxon>
        <taxon>Vibrionaceae</taxon>
        <taxon>Vibrio</taxon>
    </lineage>
</organism>
<dbReference type="InterPro" id="IPR023346">
    <property type="entry name" value="Lysozyme-like_dom_sf"/>
</dbReference>
<evidence type="ECO:0000313" key="5">
    <source>
        <dbReference type="Proteomes" id="UP000184608"/>
    </source>
</evidence>
<accession>A0A1M6AZF9</accession>
<dbReference type="AlphaFoldDB" id="A0A1M6AZF9"/>
<dbReference type="SUPFAM" id="SSF53955">
    <property type="entry name" value="Lysozyme-like"/>
    <property type="match status" value="1"/>
</dbReference>
<keyword evidence="1" id="KW-0929">Antimicrobial</keyword>
<dbReference type="CDD" id="cd16902">
    <property type="entry name" value="pesticin_lyz"/>
    <property type="match status" value="1"/>
</dbReference>
<gene>
    <name evidence="4" type="ORF">VA7868_03671</name>
</gene>
<evidence type="ECO:0000256" key="1">
    <source>
        <dbReference type="ARBA" id="ARBA00022529"/>
    </source>
</evidence>
<sequence>MIDFNFIEQCEGLHCQGYIPEHHHEAGVHIACGLDLSVYRKHDLLTHGLPEILVAKLSPYLGLKNHAAAEALRNKPLHISEKEAQLINQLFHHQVSSRLKRQWPKSYRTVPFENLPDACQTVVASVAHQYGNLSTRTPHFWHQCTTGDWHDVYNNLMHFGDHYPERRQREARLLSQCLDNQ</sequence>
<dbReference type="GO" id="GO:0031640">
    <property type="term" value="P:killing of cells of another organism"/>
    <property type="evidence" value="ECO:0007669"/>
    <property type="project" value="UniProtKB-KW"/>
</dbReference>
<dbReference type="InterPro" id="IPR031922">
    <property type="entry name" value="Pesticin_C"/>
</dbReference>
<reference evidence="4 5" key="1">
    <citation type="submission" date="2016-11" db="EMBL/GenBank/DDBJ databases">
        <authorList>
            <person name="Jaros S."/>
            <person name="Januszkiewicz K."/>
            <person name="Wedrychowicz H."/>
        </authorList>
    </citation>
    <scope>NUCLEOTIDE SEQUENCE [LARGE SCALE GENOMIC DNA]</scope>
    <source>
        <strain evidence="4 5">CECT 7868</strain>
    </source>
</reference>
<dbReference type="OrthoDB" id="8808411at2"/>
<dbReference type="Proteomes" id="UP000184608">
    <property type="component" value="Unassembled WGS sequence"/>
</dbReference>
<keyword evidence="5" id="KW-1185">Reference proteome</keyword>
<dbReference type="GO" id="GO:0003796">
    <property type="term" value="F:lysozyme activity"/>
    <property type="evidence" value="ECO:0007669"/>
    <property type="project" value="InterPro"/>
</dbReference>
<evidence type="ECO:0000256" key="2">
    <source>
        <dbReference type="ARBA" id="ARBA00022638"/>
    </source>
</evidence>
<keyword evidence="2" id="KW-0081">Bacteriolytic enzyme</keyword>
<evidence type="ECO:0000259" key="3">
    <source>
        <dbReference type="Pfam" id="PF16754"/>
    </source>
</evidence>
<dbReference type="EMBL" id="FQXZ01000040">
    <property type="protein sequence ID" value="SHI41821.1"/>
    <property type="molecule type" value="Genomic_DNA"/>
</dbReference>
<dbReference type="Pfam" id="PF16754">
    <property type="entry name" value="Pesticin"/>
    <property type="match status" value="1"/>
</dbReference>
<dbReference type="InterPro" id="IPR023347">
    <property type="entry name" value="Lysozyme_dom_sf"/>
</dbReference>
<dbReference type="Gene3D" id="1.10.530.40">
    <property type="match status" value="1"/>
</dbReference>
<name>A0A1M6AZF9_9VIBR</name>